<dbReference type="RefSeq" id="XP_030750807.1">
    <property type="nucleotide sequence ID" value="XM_030894947.1"/>
</dbReference>
<keyword evidence="1" id="KW-1185">Reference proteome</keyword>
<dbReference type="Proteomes" id="UP000504635">
    <property type="component" value="Unplaced"/>
</dbReference>
<reference evidence="2" key="1">
    <citation type="submission" date="2025-08" db="UniProtKB">
        <authorList>
            <consortium name="RefSeq"/>
        </authorList>
    </citation>
    <scope>IDENTIFICATION</scope>
    <source>
        <tissue evidence="2">Gonads</tissue>
    </source>
</reference>
<evidence type="ECO:0000313" key="1">
    <source>
        <dbReference type="Proteomes" id="UP000504635"/>
    </source>
</evidence>
<proteinExistence type="predicted"/>
<dbReference type="InParanoid" id="A0A6J2XHQ3"/>
<organism evidence="1 2">
    <name type="scientific">Sitophilus oryzae</name>
    <name type="common">Rice weevil</name>
    <name type="synonym">Curculio oryzae</name>
    <dbReference type="NCBI Taxonomy" id="7048"/>
    <lineage>
        <taxon>Eukaryota</taxon>
        <taxon>Metazoa</taxon>
        <taxon>Ecdysozoa</taxon>
        <taxon>Arthropoda</taxon>
        <taxon>Hexapoda</taxon>
        <taxon>Insecta</taxon>
        <taxon>Pterygota</taxon>
        <taxon>Neoptera</taxon>
        <taxon>Endopterygota</taxon>
        <taxon>Coleoptera</taxon>
        <taxon>Polyphaga</taxon>
        <taxon>Cucujiformia</taxon>
        <taxon>Curculionidae</taxon>
        <taxon>Dryophthorinae</taxon>
        <taxon>Sitophilus</taxon>
    </lineage>
</organism>
<protein>
    <submittedName>
        <fullName evidence="2">Uncharacterized protein LOC115878438</fullName>
    </submittedName>
</protein>
<evidence type="ECO:0000313" key="2">
    <source>
        <dbReference type="RefSeq" id="XP_030750807.1"/>
    </source>
</evidence>
<name>A0A6J2XHQ3_SITOR</name>
<dbReference type="AlphaFoldDB" id="A0A6J2XHQ3"/>
<accession>A0A6J2XHQ3</accession>
<dbReference type="KEGG" id="soy:115878438"/>
<gene>
    <name evidence="2" type="primary">LOC115878438</name>
</gene>
<sequence length="137" mass="16581">MIKSNLLYGVETWRITERYMRVEAVEMDVIRRSMRISRQQQIRNNTIKQQMGIEGTITQDIEKKQLIWYGHVERMKDTGWPKKIINWQPKDRRKQGRPKLEWQKSVHKAMSERNLSTEDCTNRTGWKFGIGQRRKTF</sequence>
<dbReference type="OrthoDB" id="6765465at2759"/>
<dbReference type="PANTHER" id="PTHR47027">
    <property type="entry name" value="REVERSE TRANSCRIPTASE DOMAIN-CONTAINING PROTEIN"/>
    <property type="match status" value="1"/>
</dbReference>
<dbReference type="PANTHER" id="PTHR47027:SF25">
    <property type="entry name" value="REVERSE TRANSCRIPTASE DOMAIN-CONTAINING PROTEIN"/>
    <property type="match status" value="1"/>
</dbReference>
<dbReference type="GeneID" id="115878438"/>